<name>A0A2K9ENF9_9RHOB</name>
<organism evidence="3 4">
    <name type="scientific">Paracoccus tegillarcae</name>
    <dbReference type="NCBI Taxonomy" id="1529068"/>
    <lineage>
        <taxon>Bacteria</taxon>
        <taxon>Pseudomonadati</taxon>
        <taxon>Pseudomonadota</taxon>
        <taxon>Alphaproteobacteria</taxon>
        <taxon>Rhodobacterales</taxon>
        <taxon>Paracoccaceae</taxon>
        <taxon>Paracoccus</taxon>
    </lineage>
</organism>
<keyword evidence="1 2" id="KW-0732">Signal</keyword>
<dbReference type="PANTHER" id="PTHR30006">
    <property type="entry name" value="THIAMINE-BINDING PERIPLASMIC PROTEIN-RELATED"/>
    <property type="match status" value="1"/>
</dbReference>
<gene>
    <name evidence="3" type="ORF">CUV01_01440</name>
</gene>
<evidence type="ECO:0000313" key="3">
    <source>
        <dbReference type="EMBL" id="AUH32236.1"/>
    </source>
</evidence>
<dbReference type="SUPFAM" id="SSF53850">
    <property type="entry name" value="Periplasmic binding protein-like II"/>
    <property type="match status" value="1"/>
</dbReference>
<dbReference type="RefSeq" id="WP_101458914.1">
    <property type="nucleotide sequence ID" value="NZ_CP025408.1"/>
</dbReference>
<dbReference type="AlphaFoldDB" id="A0A2K9ENF9"/>
<dbReference type="Pfam" id="PF13343">
    <property type="entry name" value="SBP_bac_6"/>
    <property type="match status" value="1"/>
</dbReference>
<dbReference type="GO" id="GO:0030288">
    <property type="term" value="C:outer membrane-bounded periplasmic space"/>
    <property type="evidence" value="ECO:0007669"/>
    <property type="project" value="TreeGrafter"/>
</dbReference>
<dbReference type="Gene3D" id="3.40.190.10">
    <property type="entry name" value="Periplasmic binding protein-like II"/>
    <property type="match status" value="2"/>
</dbReference>
<proteinExistence type="predicted"/>
<accession>A0A2K9ENF9</accession>
<dbReference type="OrthoDB" id="8673316at2"/>
<reference evidence="3 4" key="1">
    <citation type="submission" date="2017-12" db="EMBL/GenBank/DDBJ databases">
        <authorList>
            <person name="Hurst M.R.H."/>
        </authorList>
    </citation>
    <scope>NUCLEOTIDE SEQUENCE [LARGE SCALE GENOMIC DNA]</scope>
    <source>
        <strain evidence="3 4">BM15</strain>
    </source>
</reference>
<evidence type="ECO:0000256" key="2">
    <source>
        <dbReference type="SAM" id="SignalP"/>
    </source>
</evidence>
<keyword evidence="4" id="KW-1185">Reference proteome</keyword>
<feature type="chain" id="PRO_5014998482" evidence="2">
    <location>
        <begin position="23"/>
        <end position="347"/>
    </location>
</feature>
<dbReference type="EMBL" id="CP025408">
    <property type="protein sequence ID" value="AUH32236.1"/>
    <property type="molecule type" value="Genomic_DNA"/>
</dbReference>
<feature type="signal peptide" evidence="2">
    <location>
        <begin position="1"/>
        <end position="22"/>
    </location>
</feature>
<dbReference type="KEGG" id="paro:CUV01_01440"/>
<protein>
    <submittedName>
        <fullName evidence="3">Iron-binding protein</fullName>
    </submittedName>
</protein>
<sequence length="347" mass="38039">MNRLLQITLLGLALLVAHPALAQEDVATFGDGRTQIKLHSTTDIGIVAPVMQDFVSANPDLSIRYEQWGSNDLFANSGDACEGRREPADAVWSSAVQQMVWLVNAACAHAYHSSLTTALPPERRWRDEVWGITEEPAVIIYNKRAISGDDVPRSRFDLLDMMRARPEFLGGRIATYDIDESGLGYLFAHIDSLEATSFGAMIESFARVGAVATCCSNEIIDAVAEGRFLLAYNVLGSYVSQELDPDVGVVLPEDYTLILSRAYMIPKGAAQTAGAERLLDFLLSATAQEGLSRAGLTMISDREQIGLLPSARRLIALSPALLVALDRHRRADLFTYWQDAFDSDRAD</sequence>
<evidence type="ECO:0000256" key="1">
    <source>
        <dbReference type="ARBA" id="ARBA00022729"/>
    </source>
</evidence>
<evidence type="ECO:0000313" key="4">
    <source>
        <dbReference type="Proteomes" id="UP000233742"/>
    </source>
</evidence>
<dbReference type="Proteomes" id="UP000233742">
    <property type="component" value="Chromosome"/>
</dbReference>
<dbReference type="PANTHER" id="PTHR30006:SF25">
    <property type="entry name" value="PHOSPHOGLYCERATE TRANSPORT REGULATORY PROTEIN PGTC"/>
    <property type="match status" value="1"/>
</dbReference>